<accession>A0ABY8BUL4</accession>
<keyword evidence="2" id="KW-1185">Reference proteome</keyword>
<evidence type="ECO:0008006" key="3">
    <source>
        <dbReference type="Google" id="ProtNLM"/>
    </source>
</evidence>
<dbReference type="RefSeq" id="WP_275247585.1">
    <property type="nucleotide sequence ID" value="NZ_BAABDX010000001.1"/>
</dbReference>
<evidence type="ECO:0000313" key="1">
    <source>
        <dbReference type="EMBL" id="WEF52007.1"/>
    </source>
</evidence>
<dbReference type="InterPro" id="IPR043019">
    <property type="entry name" value="GrlR_sf"/>
</dbReference>
<name>A0ABY8BUL4_AFICR</name>
<sequence>MLQGLYKAEFETPRGKAVGVVFAHDGRIHGGDSAFAYVGTFQQVGHTVSGTVTTLRHTNDPKALSLFGIDSARVTLHGFEKDGFATLDGTAAEAPSLGLKVVLTRLCD</sequence>
<dbReference type="EMBL" id="CP113162">
    <property type="protein sequence ID" value="WEF52007.1"/>
    <property type="molecule type" value="Genomic_DNA"/>
</dbReference>
<dbReference type="Proteomes" id="UP001213907">
    <property type="component" value="Chromosome"/>
</dbReference>
<gene>
    <name evidence="1" type="ORF">AFIC_000465</name>
</gene>
<organism evidence="1 2">
    <name type="scientific">Afipia carboxydohydrogena</name>
    <name type="common">Pseudomonas carboxydohydrogena</name>
    <dbReference type="NCBI Taxonomy" id="290"/>
    <lineage>
        <taxon>Bacteria</taxon>
        <taxon>Pseudomonadati</taxon>
        <taxon>Pseudomonadota</taxon>
        <taxon>Alphaproteobacteria</taxon>
        <taxon>Hyphomicrobiales</taxon>
        <taxon>Nitrobacteraceae</taxon>
        <taxon>Afipia</taxon>
    </lineage>
</organism>
<evidence type="ECO:0000313" key="2">
    <source>
        <dbReference type="Proteomes" id="UP001213907"/>
    </source>
</evidence>
<reference evidence="1 2" key="1">
    <citation type="submission" date="2022-11" db="EMBL/GenBank/DDBJ databases">
        <authorList>
            <person name="Siebert D."/>
            <person name="Busche T."/>
            <person name="Saydam E."/>
            <person name="Kalinowski J."/>
            <person name="Ruckert C."/>
            <person name="Blombach B."/>
        </authorList>
    </citation>
    <scope>NUCLEOTIDE SEQUENCE [LARGE SCALE GENOMIC DNA]</scope>
    <source>
        <strain evidence="1 2">DSM 1083</strain>
    </source>
</reference>
<dbReference type="Gene3D" id="2.40.128.380">
    <property type="entry name" value="T3SS negative regulator GrlR"/>
    <property type="match status" value="1"/>
</dbReference>
<protein>
    <recommendedName>
        <fullName evidence="3">Type III secretion system (T3SS) negative regulator GrlR</fullName>
    </recommendedName>
</protein>
<proteinExistence type="predicted"/>